<dbReference type="GO" id="GO:0015078">
    <property type="term" value="F:proton transmembrane transporter activity"/>
    <property type="evidence" value="ECO:0007669"/>
    <property type="project" value="InterPro"/>
</dbReference>
<keyword evidence="14" id="KW-0066">ATP synthesis</keyword>
<dbReference type="EMBL" id="MK230927">
    <property type="protein sequence ID" value="QIA59575.1"/>
    <property type="molecule type" value="Genomic_DNA"/>
</dbReference>
<evidence type="ECO:0000256" key="11">
    <source>
        <dbReference type="ARBA" id="ARBA00023065"/>
    </source>
</evidence>
<dbReference type="Pfam" id="PF05405">
    <property type="entry name" value="Mt_ATP-synt_B"/>
    <property type="match status" value="1"/>
</dbReference>
<sequence>MREILIFAILSFSVLSSKKILIYNEEVIVALSFVCFVIFSQKTFGETIKAIFDARSEALLSDLQQWMSYQEAMLFELKKQHELRSISLRSSTQMIGESCINDMVTRCAPKCKQTVKSVLRQQIEQKLKTLLAIQEHSRISLQEKIVTCFRETVCDEFRFSKLRKHQSKLVQQSMVLLKDGVPK</sequence>
<keyword evidence="6" id="KW-0813">Transport</keyword>
<comment type="subcellular location">
    <subcellularLocation>
        <location evidence="2">Mitochondrion membrane</location>
        <topology evidence="2">Single-pass membrane protein</topology>
    </subcellularLocation>
</comment>
<geneLocation type="mitochondrion" evidence="15"/>
<evidence type="ECO:0000256" key="5">
    <source>
        <dbReference type="ARBA" id="ARBA00017388"/>
    </source>
</evidence>
<evidence type="ECO:0000256" key="12">
    <source>
        <dbReference type="ARBA" id="ARBA00023128"/>
    </source>
</evidence>
<evidence type="ECO:0000256" key="14">
    <source>
        <dbReference type="ARBA" id="ARBA00023310"/>
    </source>
</evidence>
<evidence type="ECO:0000256" key="1">
    <source>
        <dbReference type="ARBA" id="ARBA00003096"/>
    </source>
</evidence>
<keyword evidence="11" id="KW-0406">Ion transport</keyword>
<keyword evidence="10" id="KW-1133">Transmembrane helix</keyword>
<evidence type="ECO:0000256" key="9">
    <source>
        <dbReference type="ARBA" id="ARBA00022781"/>
    </source>
</evidence>
<organism evidence="15">
    <name type="scientific">Blasia pusilla</name>
    <dbReference type="NCBI Taxonomy" id="122625"/>
    <lineage>
        <taxon>Eukaryota</taxon>
        <taxon>Viridiplantae</taxon>
        <taxon>Streptophyta</taxon>
        <taxon>Embryophyta</taxon>
        <taxon>Marchantiophyta</taxon>
        <taxon>Marchantiopsida</taxon>
        <taxon>Blasiidae</taxon>
        <taxon>Blasiales</taxon>
        <taxon>Blasiaceae</taxon>
        <taxon>Blasia</taxon>
    </lineage>
</organism>
<reference evidence="15" key="1">
    <citation type="journal article" date="2019" name="BMC Genomics">
        <title>Mitochondrial genomes of the early land plant lineage liverworts (Marchantiophyta): conserved genome structure, and ongoing low frequency recombination.</title>
        <authorList>
            <person name="Dong S."/>
            <person name="Zhao C."/>
            <person name="Zhang S."/>
            <person name="Zhang L."/>
            <person name="Wu H."/>
            <person name="Liu H."/>
            <person name="Zhu R."/>
            <person name="Jia Y."/>
            <person name="Goffinet B."/>
            <person name="Liu Y."/>
        </authorList>
    </citation>
    <scope>NUCLEOTIDE SEQUENCE</scope>
</reference>
<comment type="similarity">
    <text evidence="3">Belongs to the ATPase protein MI25 family.</text>
</comment>
<dbReference type="GO" id="GO:0031966">
    <property type="term" value="C:mitochondrial membrane"/>
    <property type="evidence" value="ECO:0007669"/>
    <property type="project" value="UniProtKB-SubCell"/>
</dbReference>
<dbReference type="PANTHER" id="PTHR37774">
    <property type="entry name" value="ATP SYNTHASE PROTEIN MI25-RELATED"/>
    <property type="match status" value="1"/>
</dbReference>
<evidence type="ECO:0000256" key="13">
    <source>
        <dbReference type="ARBA" id="ARBA00023136"/>
    </source>
</evidence>
<evidence type="ECO:0000256" key="8">
    <source>
        <dbReference type="ARBA" id="ARBA00022692"/>
    </source>
</evidence>
<keyword evidence="13" id="KW-0472">Membrane</keyword>
<comment type="function">
    <text evidence="1">This is one of the chains of the nonenzymatic component (CF(0) subunit) of the mitochondrial ATPase complex.</text>
</comment>
<evidence type="ECO:0000256" key="3">
    <source>
        <dbReference type="ARBA" id="ARBA00009281"/>
    </source>
</evidence>
<keyword evidence="9" id="KW-0375">Hydrogen ion transport</keyword>
<dbReference type="GO" id="GO:0015986">
    <property type="term" value="P:proton motive force-driven ATP synthesis"/>
    <property type="evidence" value="ECO:0007669"/>
    <property type="project" value="InterPro"/>
</dbReference>
<name>A0A6C0SGF7_9MARC</name>
<evidence type="ECO:0000313" key="15">
    <source>
        <dbReference type="EMBL" id="QIA59575.1"/>
    </source>
</evidence>
<accession>A0A6C0SGF7</accession>
<evidence type="ECO:0000256" key="2">
    <source>
        <dbReference type="ARBA" id="ARBA00004304"/>
    </source>
</evidence>
<evidence type="ECO:0000256" key="4">
    <source>
        <dbReference type="ARBA" id="ARBA00011648"/>
    </source>
</evidence>
<dbReference type="InterPro" id="IPR044988">
    <property type="entry name" value="MI25_plants"/>
</dbReference>
<dbReference type="AlphaFoldDB" id="A0A6C0SGF7"/>
<protein>
    <recommendedName>
        <fullName evidence="5">ATP synthase protein MI25</fullName>
    </recommendedName>
</protein>
<proteinExistence type="inferred from homology"/>
<gene>
    <name evidence="15" type="primary">atp4</name>
</gene>
<evidence type="ECO:0000256" key="7">
    <source>
        <dbReference type="ARBA" id="ARBA00022547"/>
    </source>
</evidence>
<dbReference type="PANTHER" id="PTHR37774:SF4">
    <property type="entry name" value="ATP SYNTHASE PROTEIN MI25"/>
    <property type="match status" value="1"/>
</dbReference>
<evidence type="ECO:0000256" key="10">
    <source>
        <dbReference type="ARBA" id="ARBA00022989"/>
    </source>
</evidence>
<dbReference type="GO" id="GO:0045259">
    <property type="term" value="C:proton-transporting ATP synthase complex"/>
    <property type="evidence" value="ECO:0007669"/>
    <property type="project" value="UniProtKB-KW"/>
</dbReference>
<evidence type="ECO:0000256" key="6">
    <source>
        <dbReference type="ARBA" id="ARBA00022448"/>
    </source>
</evidence>
<comment type="subunit">
    <text evidence="4">F-type ATPases have 2 components, CF(1) - the catalytic core - and CF(0) - the membrane proton channel. CF(1) has five subunits: alpha(3), beta(3), gamma(1), delta(1), epsilon(1). CF(0) has three main subunits: a, b and c.</text>
</comment>
<dbReference type="InterPro" id="IPR008688">
    <property type="entry name" value="ATP_synth_Bsub_B/MI25"/>
</dbReference>
<keyword evidence="12 15" id="KW-0496">Mitochondrion</keyword>
<keyword evidence="8" id="KW-0812">Transmembrane</keyword>
<keyword evidence="7" id="KW-0138">CF(0)</keyword>